<dbReference type="CDD" id="cd15904">
    <property type="entry name" value="TSPO_MBR"/>
    <property type="match status" value="1"/>
</dbReference>
<evidence type="ECO:0000256" key="5">
    <source>
        <dbReference type="ARBA" id="ARBA00023136"/>
    </source>
</evidence>
<organism evidence="7 8">
    <name type="scientific">Rhizobium alvei</name>
    <dbReference type="NCBI Taxonomy" id="1132659"/>
    <lineage>
        <taxon>Bacteria</taxon>
        <taxon>Pseudomonadati</taxon>
        <taxon>Pseudomonadota</taxon>
        <taxon>Alphaproteobacteria</taxon>
        <taxon>Hyphomicrobiales</taxon>
        <taxon>Rhizobiaceae</taxon>
        <taxon>Rhizobium/Agrobacterium group</taxon>
        <taxon>Rhizobium</taxon>
    </lineage>
</organism>
<feature type="transmembrane region" description="Helical" evidence="6">
    <location>
        <begin position="132"/>
        <end position="152"/>
    </location>
</feature>
<reference evidence="7" key="1">
    <citation type="journal article" date="2015" name="Int. J. Syst. Evol. Microbiol.">
        <title>Rhizobium alvei sp. nov., isolated from a freshwater river.</title>
        <authorList>
            <person name="Sheu S.Y."/>
            <person name="Huang H.W."/>
            <person name="Young C.C."/>
            <person name="Chen W.M."/>
        </authorList>
    </citation>
    <scope>NUCLEOTIDE SEQUENCE</scope>
    <source>
        <strain evidence="7">TNR-22</strain>
    </source>
</reference>
<evidence type="ECO:0000256" key="4">
    <source>
        <dbReference type="ARBA" id="ARBA00022989"/>
    </source>
</evidence>
<feature type="transmembrane region" description="Helical" evidence="6">
    <location>
        <begin position="7"/>
        <end position="29"/>
    </location>
</feature>
<proteinExistence type="inferred from homology"/>
<evidence type="ECO:0000256" key="6">
    <source>
        <dbReference type="SAM" id="Phobius"/>
    </source>
</evidence>
<keyword evidence="5 6" id="KW-0472">Membrane</keyword>
<comment type="caution">
    <text evidence="7">The sequence shown here is derived from an EMBL/GenBank/DDBJ whole genome shotgun (WGS) entry which is preliminary data.</text>
</comment>
<evidence type="ECO:0000256" key="1">
    <source>
        <dbReference type="ARBA" id="ARBA00004141"/>
    </source>
</evidence>
<dbReference type="PANTHER" id="PTHR10057">
    <property type="entry name" value="PERIPHERAL-TYPE BENZODIAZEPINE RECEPTOR"/>
    <property type="match status" value="1"/>
</dbReference>
<dbReference type="PANTHER" id="PTHR10057:SF0">
    <property type="entry name" value="TRANSLOCATOR PROTEIN"/>
    <property type="match status" value="1"/>
</dbReference>
<keyword evidence="4 6" id="KW-1133">Transmembrane helix</keyword>
<dbReference type="InterPro" id="IPR004307">
    <property type="entry name" value="TspO_MBR"/>
</dbReference>
<gene>
    <name evidence="7" type="ORF">Q4481_17680</name>
</gene>
<dbReference type="EMBL" id="JAUOZU010000013">
    <property type="protein sequence ID" value="MDO6965795.1"/>
    <property type="molecule type" value="Genomic_DNA"/>
</dbReference>
<evidence type="ECO:0000313" key="8">
    <source>
        <dbReference type="Proteomes" id="UP001174932"/>
    </source>
</evidence>
<dbReference type="Pfam" id="PF03073">
    <property type="entry name" value="TspO_MBR"/>
    <property type="match status" value="1"/>
</dbReference>
<sequence>MTRLKSDFLYLGLFLLVVLAVGFTIGFVFRPGDWYLALNKPFFTPPGWVFGPVWTIVYILIAVAGWRTFVTEGASAPAFRLWLVQMLLNWAWTPVFFGAQLILPALVIILALLATTVLFMIRSRDRIATACFAPYALWLTFASSLNLAVAILN</sequence>
<evidence type="ECO:0000256" key="2">
    <source>
        <dbReference type="ARBA" id="ARBA00007524"/>
    </source>
</evidence>
<name>A0ABT8YQ16_9HYPH</name>
<reference evidence="7" key="2">
    <citation type="submission" date="2023-07" db="EMBL/GenBank/DDBJ databases">
        <authorList>
            <person name="Shen H."/>
        </authorList>
    </citation>
    <scope>NUCLEOTIDE SEQUENCE</scope>
    <source>
        <strain evidence="7">TNR-22</strain>
    </source>
</reference>
<dbReference type="RefSeq" id="WP_304377725.1">
    <property type="nucleotide sequence ID" value="NZ_JAUOZU010000013.1"/>
</dbReference>
<evidence type="ECO:0000313" key="7">
    <source>
        <dbReference type="EMBL" id="MDO6965795.1"/>
    </source>
</evidence>
<keyword evidence="3 6" id="KW-0812">Transmembrane</keyword>
<feature type="transmembrane region" description="Helical" evidence="6">
    <location>
        <begin position="78"/>
        <end position="95"/>
    </location>
</feature>
<feature type="transmembrane region" description="Helical" evidence="6">
    <location>
        <begin position="101"/>
        <end position="120"/>
    </location>
</feature>
<protein>
    <submittedName>
        <fullName evidence="7">TspO/MBR family protein</fullName>
    </submittedName>
</protein>
<comment type="similarity">
    <text evidence="2">Belongs to the TspO/BZRP family.</text>
</comment>
<evidence type="ECO:0000256" key="3">
    <source>
        <dbReference type="ARBA" id="ARBA00022692"/>
    </source>
</evidence>
<dbReference type="Proteomes" id="UP001174932">
    <property type="component" value="Unassembled WGS sequence"/>
</dbReference>
<comment type="subcellular location">
    <subcellularLocation>
        <location evidence="1">Membrane</location>
        <topology evidence="1">Multi-pass membrane protein</topology>
    </subcellularLocation>
</comment>
<dbReference type="InterPro" id="IPR038330">
    <property type="entry name" value="TspO/MBR-related_sf"/>
</dbReference>
<keyword evidence="8" id="KW-1185">Reference proteome</keyword>
<accession>A0ABT8YQ16</accession>
<dbReference type="Gene3D" id="1.20.1260.100">
    <property type="entry name" value="TspO/MBR protein"/>
    <property type="match status" value="1"/>
</dbReference>
<feature type="transmembrane region" description="Helical" evidence="6">
    <location>
        <begin position="49"/>
        <end position="66"/>
    </location>
</feature>
<dbReference type="PIRSF" id="PIRSF005859">
    <property type="entry name" value="PBR"/>
    <property type="match status" value="1"/>
</dbReference>